<protein>
    <recommendedName>
        <fullName evidence="1">SMEK domain-containing protein</fullName>
    </recommendedName>
</protein>
<accession>A0A097ELP4</accession>
<dbReference type="InterPro" id="IPR047740">
    <property type="entry name" value="SMEK_dom"/>
</dbReference>
<dbReference type="HOGENOM" id="CLU_870905_0_0_5"/>
<evidence type="ECO:0000259" key="1">
    <source>
        <dbReference type="Pfam" id="PF21941"/>
    </source>
</evidence>
<evidence type="ECO:0000313" key="3">
    <source>
        <dbReference type="Proteomes" id="UP000033200"/>
    </source>
</evidence>
<dbReference type="eggNOG" id="COG3903">
    <property type="taxonomic scope" value="Bacteria"/>
</dbReference>
<sequence length="319" mass="36416">MKRSDHIKGITYYLTHLRMQVEALNSLNLQDDNVHAENFFRDFLNLALGYNLVNINIISPNATAIDLGDEDERIALQVTSTSDIEKIKHTHSRFLKAGLESKYDRLVVIIIGEKKDYRVATLGTEETLVMSTSDDVWGITELLKKIGDLPTPKLEPCLDFLRKELRVSEPRGSNEVGTLIRLIEVLSAAEEGLSVGDNREDPDPERKIHDRFSNHAEFLERQYVELHEIYGQALAEVNKYSDLSHVRLRKLQVYLMRWSDRVLNDCRGDPVLALDTLTEKVLHMMGHSDAEYDDGAVRYYLIGQLIACNVFPNKRVAHA</sequence>
<dbReference type="KEGG" id="stax:MC45_18400"/>
<name>A0A097ELP4_9SPHN</name>
<geneLocation type="plasmid" evidence="2 3">
    <name>STP2</name>
</geneLocation>
<dbReference type="RefSeq" id="WP_041394278.1">
    <property type="nucleotide sequence ID" value="NZ_CP009573.1"/>
</dbReference>
<evidence type="ECO:0000313" key="2">
    <source>
        <dbReference type="EMBL" id="AIT08490.1"/>
    </source>
</evidence>
<dbReference type="EMBL" id="CP009573">
    <property type="protein sequence ID" value="AIT08490.1"/>
    <property type="molecule type" value="Genomic_DNA"/>
</dbReference>
<feature type="domain" description="SMEK" evidence="1">
    <location>
        <begin position="10"/>
        <end position="146"/>
    </location>
</feature>
<gene>
    <name evidence="2" type="ORF">MC45_18400</name>
</gene>
<keyword evidence="2" id="KW-0614">Plasmid</keyword>
<reference evidence="2 3" key="1">
    <citation type="submission" date="2014-09" db="EMBL/GenBank/DDBJ databases">
        <title>Using Illumina technology Improving SMRT sequencing Genome Assembly by RASTools.</title>
        <authorList>
            <person name="Zhou Y."/>
            <person name="Ma T."/>
            <person name="Liu T."/>
        </authorList>
    </citation>
    <scope>NUCLEOTIDE SEQUENCE [LARGE SCALE GENOMIC DNA]</scope>
    <source>
        <strain evidence="2 3">ATCC 55669</strain>
        <plasmid evidence="3">Plasmid STP2</plasmid>
    </source>
</reference>
<dbReference type="Pfam" id="PF21941">
    <property type="entry name" value="SMEK_N"/>
    <property type="match status" value="1"/>
</dbReference>
<organism evidence="2 3">
    <name type="scientific">Sphingomonas taxi</name>
    <dbReference type="NCBI Taxonomy" id="1549858"/>
    <lineage>
        <taxon>Bacteria</taxon>
        <taxon>Pseudomonadati</taxon>
        <taxon>Pseudomonadota</taxon>
        <taxon>Alphaproteobacteria</taxon>
        <taxon>Sphingomonadales</taxon>
        <taxon>Sphingomonadaceae</taxon>
        <taxon>Sphingomonas</taxon>
    </lineage>
</organism>
<dbReference type="Proteomes" id="UP000033200">
    <property type="component" value="Plasmid STP2"/>
</dbReference>
<proteinExistence type="predicted"/>
<keyword evidence="3" id="KW-1185">Reference proteome</keyword>
<dbReference type="AlphaFoldDB" id="A0A097ELP4"/>
<dbReference type="NCBIfam" id="NF033859">
    <property type="entry name" value="SMEK_N"/>
    <property type="match status" value="1"/>
</dbReference>